<name>A0ABR2LBD7_9ASPA</name>
<keyword evidence="2" id="KW-1185">Reference proteome</keyword>
<evidence type="ECO:0000313" key="1">
    <source>
        <dbReference type="EMBL" id="KAK8922002.1"/>
    </source>
</evidence>
<organism evidence="1 2">
    <name type="scientific">Platanthera guangdongensis</name>
    <dbReference type="NCBI Taxonomy" id="2320717"/>
    <lineage>
        <taxon>Eukaryota</taxon>
        <taxon>Viridiplantae</taxon>
        <taxon>Streptophyta</taxon>
        <taxon>Embryophyta</taxon>
        <taxon>Tracheophyta</taxon>
        <taxon>Spermatophyta</taxon>
        <taxon>Magnoliopsida</taxon>
        <taxon>Liliopsida</taxon>
        <taxon>Asparagales</taxon>
        <taxon>Orchidaceae</taxon>
        <taxon>Orchidoideae</taxon>
        <taxon>Orchideae</taxon>
        <taxon>Orchidinae</taxon>
        <taxon>Platanthera</taxon>
    </lineage>
</organism>
<accession>A0ABR2LBD7</accession>
<protein>
    <submittedName>
        <fullName evidence="1">Uncharacterized protein</fullName>
    </submittedName>
</protein>
<proteinExistence type="predicted"/>
<reference evidence="1 2" key="1">
    <citation type="journal article" date="2022" name="Nat. Plants">
        <title>Genomes of leafy and leafless Platanthera orchids illuminate the evolution of mycoheterotrophy.</title>
        <authorList>
            <person name="Li M.H."/>
            <person name="Liu K.W."/>
            <person name="Li Z."/>
            <person name="Lu H.C."/>
            <person name="Ye Q.L."/>
            <person name="Zhang D."/>
            <person name="Wang J.Y."/>
            <person name="Li Y.F."/>
            <person name="Zhong Z.M."/>
            <person name="Liu X."/>
            <person name="Yu X."/>
            <person name="Liu D.K."/>
            <person name="Tu X.D."/>
            <person name="Liu B."/>
            <person name="Hao Y."/>
            <person name="Liao X.Y."/>
            <person name="Jiang Y.T."/>
            <person name="Sun W.H."/>
            <person name="Chen J."/>
            <person name="Chen Y.Q."/>
            <person name="Ai Y."/>
            <person name="Zhai J.W."/>
            <person name="Wu S.S."/>
            <person name="Zhou Z."/>
            <person name="Hsiao Y.Y."/>
            <person name="Wu W.L."/>
            <person name="Chen Y.Y."/>
            <person name="Lin Y.F."/>
            <person name="Hsu J.L."/>
            <person name="Li C.Y."/>
            <person name="Wang Z.W."/>
            <person name="Zhao X."/>
            <person name="Zhong W.Y."/>
            <person name="Ma X.K."/>
            <person name="Ma L."/>
            <person name="Huang J."/>
            <person name="Chen G.Z."/>
            <person name="Huang M.Z."/>
            <person name="Huang L."/>
            <person name="Peng D.H."/>
            <person name="Luo Y.B."/>
            <person name="Zou S.Q."/>
            <person name="Chen S.P."/>
            <person name="Lan S."/>
            <person name="Tsai W.C."/>
            <person name="Van de Peer Y."/>
            <person name="Liu Z.J."/>
        </authorList>
    </citation>
    <scope>NUCLEOTIDE SEQUENCE [LARGE SCALE GENOMIC DNA]</scope>
    <source>
        <strain evidence="1">Lor288</strain>
    </source>
</reference>
<dbReference type="EMBL" id="JBBWWR010000210">
    <property type="protein sequence ID" value="KAK8922002.1"/>
    <property type="molecule type" value="Genomic_DNA"/>
</dbReference>
<sequence length="196" mass="21863">MAEFYNYCRQIPANRAKGDIHRITIHEQYFGEYRSRYSPKTVFMEEIPPKQTIGVSKNGFDACRPDVRTETSAAVGATIAEATIILSSEEAAASTFSAAANTELTKEVIMLGSQQENDTSSLDRSSGGWPALTSGRQLKARGVVLALKNTLIERKKIFRKNIREKQITDACKLISIIWATYSKVKGVMVKCDTNWF</sequence>
<dbReference type="Proteomes" id="UP001412067">
    <property type="component" value="Unassembled WGS sequence"/>
</dbReference>
<evidence type="ECO:0000313" key="2">
    <source>
        <dbReference type="Proteomes" id="UP001412067"/>
    </source>
</evidence>
<comment type="caution">
    <text evidence="1">The sequence shown here is derived from an EMBL/GenBank/DDBJ whole genome shotgun (WGS) entry which is preliminary data.</text>
</comment>
<gene>
    <name evidence="1" type="ORF">KSP40_PGU013807</name>
</gene>